<dbReference type="PANTHER" id="PTHR22930:SF85">
    <property type="entry name" value="GH03217P-RELATED"/>
    <property type="match status" value="1"/>
</dbReference>
<keyword evidence="4" id="KW-0540">Nuclease</keyword>
<reference evidence="10" key="1">
    <citation type="submission" date="2025-08" db="UniProtKB">
        <authorList>
            <consortium name="RefSeq"/>
        </authorList>
    </citation>
    <scope>IDENTIFICATION</scope>
</reference>
<name>A0ABM1E770_PRICU</name>
<dbReference type="RefSeq" id="XP_014668041.1">
    <property type="nucleotide sequence ID" value="XM_014812555.1"/>
</dbReference>
<evidence type="ECO:0000259" key="8">
    <source>
        <dbReference type="Pfam" id="PF13359"/>
    </source>
</evidence>
<dbReference type="InterPro" id="IPR027806">
    <property type="entry name" value="HARBI1_dom"/>
</dbReference>
<evidence type="ECO:0000256" key="7">
    <source>
        <dbReference type="ARBA" id="ARBA00023242"/>
    </source>
</evidence>
<comment type="subcellular location">
    <subcellularLocation>
        <location evidence="2">Nucleus</location>
    </subcellularLocation>
</comment>
<gene>
    <name evidence="10" type="primary">LOC106809469</name>
</gene>
<keyword evidence="7" id="KW-0539">Nucleus</keyword>
<evidence type="ECO:0000256" key="1">
    <source>
        <dbReference type="ARBA" id="ARBA00001968"/>
    </source>
</evidence>
<sequence>MRTREHGGGRLTIPVDEKFLWLIVLHFMANEGSIQRIGQIWSVRLLSPAGQKRKRGIRGIIGADGTHIPILAPHHMPNAYVNRKWFHSISVQAVCDDTMFFTDIYAGWPGSVDDAKVFVNSPLGQSLREQPHPQCPGETFLIGNAAYPLYASLLTPFRDTGRLTQDQKNYNFVHSSSRMVIERAFGLLKGRFRRLKLMEVTAIEECVQVITAIFVVHNICLISEDEEIEEFIDNDNSEDADSTVCLASTPGLRSENTAGSLRRQAVVDSLWCHI</sequence>
<organism evidence="9 10">
    <name type="scientific">Priapulus caudatus</name>
    <name type="common">Priapulid worm</name>
    <dbReference type="NCBI Taxonomy" id="37621"/>
    <lineage>
        <taxon>Eukaryota</taxon>
        <taxon>Metazoa</taxon>
        <taxon>Ecdysozoa</taxon>
        <taxon>Scalidophora</taxon>
        <taxon>Priapulida</taxon>
        <taxon>Priapulimorpha</taxon>
        <taxon>Priapulimorphida</taxon>
        <taxon>Priapulidae</taxon>
        <taxon>Priapulus</taxon>
    </lineage>
</organism>
<accession>A0ABM1E770</accession>
<dbReference type="PANTHER" id="PTHR22930">
    <property type="match status" value="1"/>
</dbReference>
<keyword evidence="6" id="KW-0378">Hydrolase</keyword>
<dbReference type="GeneID" id="106809469"/>
<evidence type="ECO:0000256" key="5">
    <source>
        <dbReference type="ARBA" id="ARBA00022723"/>
    </source>
</evidence>
<evidence type="ECO:0000256" key="6">
    <source>
        <dbReference type="ARBA" id="ARBA00022801"/>
    </source>
</evidence>
<feature type="domain" description="DDE Tnp4" evidence="8">
    <location>
        <begin position="64"/>
        <end position="218"/>
    </location>
</feature>
<keyword evidence="5" id="KW-0479">Metal-binding</keyword>
<keyword evidence="9" id="KW-1185">Reference proteome</keyword>
<proteinExistence type="inferred from homology"/>
<dbReference type="InterPro" id="IPR045249">
    <property type="entry name" value="HARBI1-like"/>
</dbReference>
<comment type="similarity">
    <text evidence="3">Belongs to the HARBI1 family.</text>
</comment>
<evidence type="ECO:0000313" key="9">
    <source>
        <dbReference type="Proteomes" id="UP000695022"/>
    </source>
</evidence>
<evidence type="ECO:0000256" key="2">
    <source>
        <dbReference type="ARBA" id="ARBA00004123"/>
    </source>
</evidence>
<evidence type="ECO:0000256" key="3">
    <source>
        <dbReference type="ARBA" id="ARBA00006958"/>
    </source>
</evidence>
<protein>
    <submittedName>
        <fullName evidence="10">LOW QUALITY PROTEIN: putative nuclease HARBI1</fullName>
    </submittedName>
</protein>
<evidence type="ECO:0000313" key="10">
    <source>
        <dbReference type="RefSeq" id="XP_014668041.1"/>
    </source>
</evidence>
<dbReference type="Proteomes" id="UP000695022">
    <property type="component" value="Unplaced"/>
</dbReference>
<comment type="cofactor">
    <cofactor evidence="1">
        <name>a divalent metal cation</name>
        <dbReference type="ChEBI" id="CHEBI:60240"/>
    </cofactor>
</comment>
<evidence type="ECO:0000256" key="4">
    <source>
        <dbReference type="ARBA" id="ARBA00022722"/>
    </source>
</evidence>
<dbReference type="Pfam" id="PF13359">
    <property type="entry name" value="DDE_Tnp_4"/>
    <property type="match status" value="1"/>
</dbReference>